<evidence type="ECO:0000313" key="2">
    <source>
        <dbReference type="Proteomes" id="UP000267821"/>
    </source>
</evidence>
<accession>A0A3N4LE14</accession>
<reference evidence="1 2" key="1">
    <citation type="journal article" date="2018" name="Nat. Ecol. Evol.">
        <title>Pezizomycetes genomes reveal the molecular basis of ectomycorrhizal truffle lifestyle.</title>
        <authorList>
            <person name="Murat C."/>
            <person name="Payen T."/>
            <person name="Noel B."/>
            <person name="Kuo A."/>
            <person name="Morin E."/>
            <person name="Chen J."/>
            <person name="Kohler A."/>
            <person name="Krizsan K."/>
            <person name="Balestrini R."/>
            <person name="Da Silva C."/>
            <person name="Montanini B."/>
            <person name="Hainaut M."/>
            <person name="Levati E."/>
            <person name="Barry K.W."/>
            <person name="Belfiori B."/>
            <person name="Cichocki N."/>
            <person name="Clum A."/>
            <person name="Dockter R.B."/>
            <person name="Fauchery L."/>
            <person name="Guy J."/>
            <person name="Iotti M."/>
            <person name="Le Tacon F."/>
            <person name="Lindquist E.A."/>
            <person name="Lipzen A."/>
            <person name="Malagnac F."/>
            <person name="Mello A."/>
            <person name="Molinier V."/>
            <person name="Miyauchi S."/>
            <person name="Poulain J."/>
            <person name="Riccioni C."/>
            <person name="Rubini A."/>
            <person name="Sitrit Y."/>
            <person name="Splivallo R."/>
            <person name="Traeger S."/>
            <person name="Wang M."/>
            <person name="Zifcakova L."/>
            <person name="Wipf D."/>
            <person name="Zambonelli A."/>
            <person name="Paolocci F."/>
            <person name="Nowrousian M."/>
            <person name="Ottonello S."/>
            <person name="Baldrian P."/>
            <person name="Spatafora J.W."/>
            <person name="Henrissat B."/>
            <person name="Nagy L.G."/>
            <person name="Aury J.M."/>
            <person name="Wincker P."/>
            <person name="Grigoriev I.V."/>
            <person name="Bonfante P."/>
            <person name="Martin F.M."/>
        </authorList>
    </citation>
    <scope>NUCLEOTIDE SEQUENCE [LARGE SCALE GENOMIC DNA]</scope>
    <source>
        <strain evidence="1 2">ATCC MYA-4762</strain>
    </source>
</reference>
<sequence>MNPLELYTLGPSVPYDFHLGAELYNRPGIALKLESIWRLEYTAYVGDSHEKLGWIVNVEVAAAPPPTANETAHLRSVLQDFTRPTGTLGWGQGGHMVLLANRRGHTLWTQPPRDRSTTYSSFLGDMATVADGELEVMHLSLSMEVSDTIAILSDSRPTVQTISNKSQGGLPRPGVEANIKGTLIEPANSKDVWTAWVMANEKADQRASYESILGELKGTGRTATQGGVRAASKAVLLLINDEDLDNEIYCKKDLQIILNITDLQL</sequence>
<evidence type="ECO:0000313" key="1">
    <source>
        <dbReference type="EMBL" id="RPB21120.1"/>
    </source>
</evidence>
<protein>
    <submittedName>
        <fullName evidence="1">Uncharacterized protein</fullName>
    </submittedName>
</protein>
<gene>
    <name evidence="1" type="ORF">L211DRAFT_851718</name>
</gene>
<dbReference type="EMBL" id="ML121563">
    <property type="protein sequence ID" value="RPB21120.1"/>
    <property type="molecule type" value="Genomic_DNA"/>
</dbReference>
<dbReference type="Proteomes" id="UP000267821">
    <property type="component" value="Unassembled WGS sequence"/>
</dbReference>
<name>A0A3N4LE14_9PEZI</name>
<proteinExistence type="predicted"/>
<keyword evidence="2" id="KW-1185">Reference proteome</keyword>
<dbReference type="AlphaFoldDB" id="A0A3N4LE14"/>
<organism evidence="1 2">
    <name type="scientific">Terfezia boudieri ATCC MYA-4762</name>
    <dbReference type="NCBI Taxonomy" id="1051890"/>
    <lineage>
        <taxon>Eukaryota</taxon>
        <taxon>Fungi</taxon>
        <taxon>Dikarya</taxon>
        <taxon>Ascomycota</taxon>
        <taxon>Pezizomycotina</taxon>
        <taxon>Pezizomycetes</taxon>
        <taxon>Pezizales</taxon>
        <taxon>Pezizaceae</taxon>
        <taxon>Terfezia</taxon>
    </lineage>
</organism>
<dbReference type="InParanoid" id="A0A3N4LE14"/>